<dbReference type="Gene3D" id="2.10.310.10">
    <property type="entry name" value="Serpins superfamily"/>
    <property type="match status" value="1"/>
</dbReference>
<dbReference type="PANTHER" id="PTHR11461">
    <property type="entry name" value="SERINE PROTEASE INHIBITOR, SERPIN"/>
    <property type="match status" value="1"/>
</dbReference>
<dbReference type="SUPFAM" id="SSF56574">
    <property type="entry name" value="Serpins"/>
    <property type="match status" value="1"/>
</dbReference>
<feature type="signal peptide" evidence="2">
    <location>
        <begin position="1"/>
        <end position="22"/>
    </location>
</feature>
<dbReference type="Gene3D" id="2.30.39.10">
    <property type="entry name" value="Alpha-1-antitrypsin, domain 1"/>
    <property type="match status" value="1"/>
</dbReference>
<dbReference type="PROSITE" id="PS51257">
    <property type="entry name" value="PROKAR_LIPOPROTEIN"/>
    <property type="match status" value="1"/>
</dbReference>
<dbReference type="SMART" id="SM00093">
    <property type="entry name" value="SERPIN"/>
    <property type="match status" value="1"/>
</dbReference>
<evidence type="ECO:0000313" key="4">
    <source>
        <dbReference type="EMBL" id="KGR92328.1"/>
    </source>
</evidence>
<dbReference type="PANTHER" id="PTHR11461:SF211">
    <property type="entry name" value="GH10112P-RELATED"/>
    <property type="match status" value="1"/>
</dbReference>
<evidence type="ECO:0000256" key="1">
    <source>
        <dbReference type="RuleBase" id="RU000411"/>
    </source>
</evidence>
<name>A0A0A3JAZ4_9BACL</name>
<dbReference type="InterPro" id="IPR042178">
    <property type="entry name" value="Serpin_sf_1"/>
</dbReference>
<dbReference type="eggNOG" id="COG4826">
    <property type="taxonomic scope" value="Bacteria"/>
</dbReference>
<dbReference type="InterPro" id="IPR023795">
    <property type="entry name" value="Serpin_CS"/>
</dbReference>
<dbReference type="AlphaFoldDB" id="A0A0A3JAZ4"/>
<comment type="caution">
    <text evidence="4">The sequence shown here is derived from an EMBL/GenBank/DDBJ whole genome shotgun (WGS) entry which is preliminary data.</text>
</comment>
<dbReference type="CDD" id="cd19588">
    <property type="entry name" value="serpin_miropin-like"/>
    <property type="match status" value="1"/>
</dbReference>
<accession>A0A0A3JAZ4</accession>
<dbReference type="GO" id="GO:0004867">
    <property type="term" value="F:serine-type endopeptidase inhibitor activity"/>
    <property type="evidence" value="ECO:0007669"/>
    <property type="project" value="InterPro"/>
</dbReference>
<feature type="chain" id="PRO_5038616901" description="Serpin domain-containing protein" evidence="2">
    <location>
        <begin position="23"/>
        <end position="415"/>
    </location>
</feature>
<evidence type="ECO:0000259" key="3">
    <source>
        <dbReference type="SMART" id="SM00093"/>
    </source>
</evidence>
<feature type="domain" description="Serpin" evidence="3">
    <location>
        <begin position="53"/>
        <end position="413"/>
    </location>
</feature>
<dbReference type="InterPro" id="IPR023796">
    <property type="entry name" value="Serpin_dom"/>
</dbReference>
<keyword evidence="2" id="KW-0732">Signal</keyword>
<dbReference type="OrthoDB" id="9764871at2"/>
<dbReference type="RefSeq" id="WP_036170847.1">
    <property type="nucleotide sequence ID" value="NZ_AVCZ01000001.1"/>
</dbReference>
<sequence>MKKLLIIMMMLSLLLVSCGTTSTSSDSLKISSDVEFGKEDYLNIVSSNNELGFQLLAEAPRDKEGNIFISPTSLFMALAMVYNGADGETKEEISNVLNANGLNAEDINKANASLMTILSENAEQIQLSIANSIWLNESYHFQEEFASTSRDYFNAEIKEIIIEDAQSPKVINDWVNKATNGKIGEIVGEELNPEFVTMLINAIYFYGGWTYPFEASLTKAHEFTLEGGSTKDVPLMELHEHLFYMENNLFQAVSLPYGQNENIRMEVFLPNESISLGEFEKMLTYENWQEWRGSFAETEGTILLPKFKLEYEVELKETLESLGMSSAFNKNANFSNMIQEAQEIAISSVKQKTFIDVNEEGTEAAAVTSVEMETAAMQPMYDPFHMEVNRPFYIFIVDEKTDVILFMGSITNPQE</sequence>
<protein>
    <recommendedName>
        <fullName evidence="3">Serpin domain-containing protein</fullName>
    </recommendedName>
</protein>
<dbReference type="PROSITE" id="PS00284">
    <property type="entry name" value="SERPIN"/>
    <property type="match status" value="1"/>
</dbReference>
<gene>
    <name evidence="4" type="ORF">CD30_00450</name>
</gene>
<dbReference type="Pfam" id="PF00079">
    <property type="entry name" value="Serpin"/>
    <property type="match status" value="1"/>
</dbReference>
<dbReference type="Proteomes" id="UP000030595">
    <property type="component" value="Unassembled WGS sequence"/>
</dbReference>
<dbReference type="GO" id="GO:0005615">
    <property type="term" value="C:extracellular space"/>
    <property type="evidence" value="ECO:0007669"/>
    <property type="project" value="InterPro"/>
</dbReference>
<evidence type="ECO:0000256" key="2">
    <source>
        <dbReference type="SAM" id="SignalP"/>
    </source>
</evidence>
<reference evidence="4 5" key="1">
    <citation type="submission" date="2014-02" db="EMBL/GenBank/DDBJ databases">
        <title>Draft genome sequence of Lysinibacillus massiliensis CCUG 49529.</title>
        <authorList>
            <person name="Zhang F."/>
            <person name="Wang G."/>
            <person name="Zhang L."/>
        </authorList>
    </citation>
    <scope>NUCLEOTIDE SEQUENCE [LARGE SCALE GENOMIC DNA]</scope>
    <source>
        <strain evidence="4 5">CCUG 49529</strain>
    </source>
</reference>
<dbReference type="Gene3D" id="3.30.497.10">
    <property type="entry name" value="Antithrombin, subunit I, domain 2"/>
    <property type="match status" value="1"/>
</dbReference>
<dbReference type="InterPro" id="IPR036186">
    <property type="entry name" value="Serpin_sf"/>
</dbReference>
<dbReference type="InterPro" id="IPR000215">
    <property type="entry name" value="Serpin_fam"/>
</dbReference>
<proteinExistence type="inferred from homology"/>
<comment type="similarity">
    <text evidence="1">Belongs to the serpin family.</text>
</comment>
<organism evidence="4 5">
    <name type="scientific">Ureibacillus massiliensis 4400831 = CIP 108448 = CCUG 49529</name>
    <dbReference type="NCBI Taxonomy" id="1211035"/>
    <lineage>
        <taxon>Bacteria</taxon>
        <taxon>Bacillati</taxon>
        <taxon>Bacillota</taxon>
        <taxon>Bacilli</taxon>
        <taxon>Bacillales</taxon>
        <taxon>Caryophanaceae</taxon>
        <taxon>Ureibacillus</taxon>
    </lineage>
</organism>
<dbReference type="InterPro" id="IPR042185">
    <property type="entry name" value="Serpin_sf_2"/>
</dbReference>
<evidence type="ECO:0000313" key="5">
    <source>
        <dbReference type="Proteomes" id="UP000030595"/>
    </source>
</evidence>
<keyword evidence="5" id="KW-1185">Reference proteome</keyword>
<dbReference type="EMBL" id="JPVQ01000001">
    <property type="protein sequence ID" value="KGR92328.1"/>
    <property type="molecule type" value="Genomic_DNA"/>
</dbReference>